<dbReference type="GO" id="GO:0000981">
    <property type="term" value="F:DNA-binding transcription factor activity, RNA polymerase II-specific"/>
    <property type="evidence" value="ECO:0007669"/>
    <property type="project" value="InterPro"/>
</dbReference>
<dbReference type="SMART" id="SM00906">
    <property type="entry name" value="Fungal_trans"/>
    <property type="match status" value="1"/>
</dbReference>
<dbReference type="CDD" id="cd12148">
    <property type="entry name" value="fungal_TF_MHR"/>
    <property type="match status" value="1"/>
</dbReference>
<dbReference type="PROSITE" id="PS00463">
    <property type="entry name" value="ZN2_CY6_FUNGAL_1"/>
    <property type="match status" value="1"/>
</dbReference>
<dbReference type="GO" id="GO:0001080">
    <property type="term" value="P:nitrogen catabolite activation of transcription from RNA polymerase II promoter"/>
    <property type="evidence" value="ECO:0007669"/>
    <property type="project" value="TreeGrafter"/>
</dbReference>
<dbReference type="GO" id="GO:0003677">
    <property type="term" value="F:DNA binding"/>
    <property type="evidence" value="ECO:0007669"/>
    <property type="project" value="InterPro"/>
</dbReference>
<dbReference type="CDD" id="cd00067">
    <property type="entry name" value="GAL4"/>
    <property type="match status" value="1"/>
</dbReference>
<dbReference type="EMBL" id="KL647898">
    <property type="protein sequence ID" value="KEY73182.1"/>
    <property type="molecule type" value="Genomic_DNA"/>
</dbReference>
<evidence type="ECO:0000256" key="2">
    <source>
        <dbReference type="ARBA" id="ARBA00023242"/>
    </source>
</evidence>
<dbReference type="InterPro" id="IPR007219">
    <property type="entry name" value="XnlR_reg_dom"/>
</dbReference>
<feature type="region of interest" description="Disordered" evidence="3">
    <location>
        <begin position="52"/>
        <end position="88"/>
    </location>
</feature>
<dbReference type="InterPro" id="IPR050797">
    <property type="entry name" value="Carb_Metab_Trans_Reg"/>
</dbReference>
<dbReference type="PANTHER" id="PTHR31668">
    <property type="entry name" value="GLUCOSE TRANSPORT TRANSCRIPTION REGULATOR RGT1-RELATED-RELATED"/>
    <property type="match status" value="1"/>
</dbReference>
<dbReference type="GO" id="GO:0008270">
    <property type="term" value="F:zinc ion binding"/>
    <property type="evidence" value="ECO:0007669"/>
    <property type="project" value="InterPro"/>
</dbReference>
<dbReference type="GO" id="GO:0005634">
    <property type="term" value="C:nucleus"/>
    <property type="evidence" value="ECO:0007669"/>
    <property type="project" value="TreeGrafter"/>
</dbReference>
<dbReference type="InterPro" id="IPR001138">
    <property type="entry name" value="Zn2Cys6_DnaBD"/>
</dbReference>
<evidence type="ECO:0000313" key="5">
    <source>
        <dbReference type="EMBL" id="KEY73182.1"/>
    </source>
</evidence>
<dbReference type="SUPFAM" id="SSF57701">
    <property type="entry name" value="Zn2/Cys6 DNA-binding domain"/>
    <property type="match status" value="1"/>
</dbReference>
<sequence length="754" mass="84405">MQSPDCIADNGRRARPCDACRKRKRRCVIEPGNAACQLCRAGAGDCTFTEPAMERGPLKRPAPDQPAQLPSKRGGHTSNRLPDPETRSYSDAAGVIEDYDVLPVPSLLKTNLGLQQHRYIRYVGPSDELDSNLLALRPIDEKQETHFPNGTSCRRVSRDTHFALIPYSRTQVRAQELQELDAIEKIVRPHGKSLVNLYFRIVHPSFPILDKKTFMEKHARNHREFSSPCLAGVYMLASKWWHYDRELSSQKKPDIDALERLARASLQSVIDRPKLSTIQGGLLLLQHRWSDDGAWALSAQMVAVAQELGIDSNCAGWAVPAWEKGLRKRLGWAIFMMDKWMALCHGRPSHIVDDDWTPEALCEDDLLDSEDDAETIEASTEVAAGKTAFEWMISLTHIVSEMLQKFYSRKALVDASSNIRTVLEKVKPVQVKLREWHQRLPASLMLGAAKSRRLSSNASLHLAYFAAEVTLHRVILSSLLRHPCDPYIMQICRGAAKERVTSAVDFVGSLKPQHLQAFWYFPLLFVTSQFNDEAKLYEKTLDDYRWLLRVTSRATEHMDYAVQRLDLSLSHIHKLTAEDIVDRPTAQTETPGAAGGSPAARLHDTLPVETEQPSSGVPSRDLQMSAQDQVDHDLRRLDSHFPSFAFYEDAILHAIGDQSISQSSAAQRHNILPGLISMSPTFDPIDTTPRTLEYDGQQSEYGDATSGLFLHDSAATEEHPQPNPTLAAGEEATRRFLYRGIGGAGDRDLPSSAS</sequence>
<dbReference type="HOGENOM" id="CLU_006632_1_2_1"/>
<evidence type="ECO:0000259" key="4">
    <source>
        <dbReference type="PROSITE" id="PS00463"/>
    </source>
</evidence>
<protein>
    <recommendedName>
        <fullName evidence="4">Zn(2)-C6 fungal-type domain-containing protein</fullName>
    </recommendedName>
</protein>
<dbReference type="OrthoDB" id="2264294at2759"/>
<keyword evidence="2" id="KW-0539">Nucleus</keyword>
<reference evidence="5 6" key="1">
    <citation type="journal article" date="2014" name="BMC Genomics">
        <title>Comparative genome sequencing reveals chemotype-specific gene clusters in the toxigenic black mold Stachybotrys.</title>
        <authorList>
            <person name="Semeiks J."/>
            <person name="Borek D."/>
            <person name="Otwinowski Z."/>
            <person name="Grishin N.V."/>
        </authorList>
    </citation>
    <scope>NUCLEOTIDE SEQUENCE [LARGE SCALE GENOMIC DNA]</scope>
    <source>
        <strain evidence="6">CBS 109288 / IBT 7711</strain>
    </source>
</reference>
<dbReference type="GO" id="GO:0006351">
    <property type="term" value="P:DNA-templated transcription"/>
    <property type="evidence" value="ECO:0007669"/>
    <property type="project" value="InterPro"/>
</dbReference>
<dbReference type="SMART" id="SM00066">
    <property type="entry name" value="GAL4"/>
    <property type="match status" value="1"/>
</dbReference>
<dbReference type="Pfam" id="PF04082">
    <property type="entry name" value="Fungal_trans"/>
    <property type="match status" value="1"/>
</dbReference>
<evidence type="ECO:0000256" key="1">
    <source>
        <dbReference type="ARBA" id="ARBA00022723"/>
    </source>
</evidence>
<gene>
    <name evidence="5" type="ORF">S7711_04148</name>
</gene>
<dbReference type="AlphaFoldDB" id="A0A084B6K3"/>
<keyword evidence="6" id="KW-1185">Reference proteome</keyword>
<name>A0A084B6K3_STACB</name>
<dbReference type="PANTHER" id="PTHR31668:SF4">
    <property type="entry name" value="TRANSCRIPTIONAL ACTIVATOR PROTEIN DAL81"/>
    <property type="match status" value="1"/>
</dbReference>
<accession>A0A084B6K3</accession>
<dbReference type="Proteomes" id="UP000028045">
    <property type="component" value="Unassembled WGS sequence"/>
</dbReference>
<keyword evidence="1" id="KW-0479">Metal-binding</keyword>
<feature type="region of interest" description="Disordered" evidence="3">
    <location>
        <begin position="582"/>
        <end position="601"/>
    </location>
</feature>
<evidence type="ECO:0000313" key="6">
    <source>
        <dbReference type="Proteomes" id="UP000028045"/>
    </source>
</evidence>
<feature type="domain" description="Zn(2)-C6 fungal-type" evidence="4">
    <location>
        <begin position="16"/>
        <end position="46"/>
    </location>
</feature>
<dbReference type="InterPro" id="IPR036864">
    <property type="entry name" value="Zn2-C6_fun-type_DNA-bd_sf"/>
</dbReference>
<evidence type="ECO:0000256" key="3">
    <source>
        <dbReference type="SAM" id="MobiDB-lite"/>
    </source>
</evidence>
<organism evidence="5 6">
    <name type="scientific">Stachybotrys chartarum (strain CBS 109288 / IBT 7711)</name>
    <name type="common">Toxic black mold</name>
    <name type="synonym">Stilbospora chartarum</name>
    <dbReference type="NCBI Taxonomy" id="1280523"/>
    <lineage>
        <taxon>Eukaryota</taxon>
        <taxon>Fungi</taxon>
        <taxon>Dikarya</taxon>
        <taxon>Ascomycota</taxon>
        <taxon>Pezizomycotina</taxon>
        <taxon>Sordariomycetes</taxon>
        <taxon>Hypocreomycetidae</taxon>
        <taxon>Hypocreales</taxon>
        <taxon>Stachybotryaceae</taxon>
        <taxon>Stachybotrys</taxon>
    </lineage>
</organism>
<proteinExistence type="predicted"/>